<dbReference type="Proteomes" id="UP001642540">
    <property type="component" value="Unassembled WGS sequence"/>
</dbReference>
<name>A0ABP1RUN0_9HEXA</name>
<protein>
    <submittedName>
        <fullName evidence="2">Uncharacterized protein</fullName>
    </submittedName>
</protein>
<reference evidence="2 3" key="1">
    <citation type="submission" date="2024-08" db="EMBL/GenBank/DDBJ databases">
        <authorList>
            <person name="Cucini C."/>
            <person name="Frati F."/>
        </authorList>
    </citation>
    <scope>NUCLEOTIDE SEQUENCE [LARGE SCALE GENOMIC DNA]</scope>
</reference>
<sequence length="156" mass="17425">MYLQGKFVEDCSGYNDIHQYYPNWVAAPCENKTSRSGDIPLFFAATMLVLLMCGAVLLAVIKQIRDKNLLQEWSWNDRKMRKRAASSTVPAEFWRMTNSHSLNPLGDITRDIGVSPPATPSTQNASPPPSFHMTVPPPPPYGDCIDSTNFESCIET</sequence>
<organism evidence="2 3">
    <name type="scientific">Orchesella dallaii</name>
    <dbReference type="NCBI Taxonomy" id="48710"/>
    <lineage>
        <taxon>Eukaryota</taxon>
        <taxon>Metazoa</taxon>
        <taxon>Ecdysozoa</taxon>
        <taxon>Arthropoda</taxon>
        <taxon>Hexapoda</taxon>
        <taxon>Collembola</taxon>
        <taxon>Entomobryomorpha</taxon>
        <taxon>Entomobryoidea</taxon>
        <taxon>Orchesellidae</taxon>
        <taxon>Orchesellinae</taxon>
        <taxon>Orchesella</taxon>
    </lineage>
</organism>
<gene>
    <name evidence="2" type="ORF">ODALV1_LOCUS26339</name>
</gene>
<evidence type="ECO:0000313" key="3">
    <source>
        <dbReference type="Proteomes" id="UP001642540"/>
    </source>
</evidence>
<keyword evidence="3" id="KW-1185">Reference proteome</keyword>
<keyword evidence="1" id="KW-0812">Transmembrane</keyword>
<proteinExistence type="predicted"/>
<comment type="caution">
    <text evidence="2">The sequence shown here is derived from an EMBL/GenBank/DDBJ whole genome shotgun (WGS) entry which is preliminary data.</text>
</comment>
<evidence type="ECO:0000256" key="1">
    <source>
        <dbReference type="SAM" id="Phobius"/>
    </source>
</evidence>
<feature type="transmembrane region" description="Helical" evidence="1">
    <location>
        <begin position="41"/>
        <end position="61"/>
    </location>
</feature>
<keyword evidence="1" id="KW-1133">Transmembrane helix</keyword>
<keyword evidence="1" id="KW-0472">Membrane</keyword>
<accession>A0ABP1RUN0</accession>
<dbReference type="EMBL" id="CAXLJM020000111">
    <property type="protein sequence ID" value="CAL8136217.1"/>
    <property type="molecule type" value="Genomic_DNA"/>
</dbReference>
<evidence type="ECO:0000313" key="2">
    <source>
        <dbReference type="EMBL" id="CAL8136217.1"/>
    </source>
</evidence>